<dbReference type="SUPFAM" id="SSF49464">
    <property type="entry name" value="Carboxypeptidase regulatory domain-like"/>
    <property type="match status" value="1"/>
</dbReference>
<comment type="subcellular location">
    <subcellularLocation>
        <location evidence="1 10">Cell outer membrane</location>
        <topology evidence="1 10">Multi-pass membrane protein</topology>
    </subcellularLocation>
</comment>
<dbReference type="GO" id="GO:0044718">
    <property type="term" value="P:siderophore transmembrane transport"/>
    <property type="evidence" value="ECO:0007669"/>
    <property type="project" value="TreeGrafter"/>
</dbReference>
<comment type="similarity">
    <text evidence="10 11">Belongs to the TonB-dependent receptor family.</text>
</comment>
<evidence type="ECO:0000256" key="7">
    <source>
        <dbReference type="ARBA" id="ARBA00023136"/>
    </source>
</evidence>
<feature type="domain" description="TonB-dependent receptor-like beta-barrel" evidence="12">
    <location>
        <begin position="429"/>
        <end position="863"/>
    </location>
</feature>
<evidence type="ECO:0000256" key="10">
    <source>
        <dbReference type="PROSITE-ProRule" id="PRU01360"/>
    </source>
</evidence>
<dbReference type="InterPro" id="IPR037066">
    <property type="entry name" value="Plug_dom_sf"/>
</dbReference>
<evidence type="ECO:0000256" key="6">
    <source>
        <dbReference type="ARBA" id="ARBA00023077"/>
    </source>
</evidence>
<proteinExistence type="inferred from homology"/>
<evidence type="ECO:0000256" key="4">
    <source>
        <dbReference type="ARBA" id="ARBA00022692"/>
    </source>
</evidence>
<protein>
    <submittedName>
        <fullName evidence="14">Putative TonB-dependent outer membrane receptor protein</fullName>
    </submittedName>
</protein>
<dbReference type="InterPro" id="IPR039426">
    <property type="entry name" value="TonB-dep_rcpt-like"/>
</dbReference>
<evidence type="ECO:0000256" key="1">
    <source>
        <dbReference type="ARBA" id="ARBA00004571"/>
    </source>
</evidence>
<dbReference type="Gene3D" id="2.170.130.10">
    <property type="entry name" value="TonB-dependent receptor, plug domain"/>
    <property type="match status" value="1"/>
</dbReference>
<dbReference type="InterPro" id="IPR036942">
    <property type="entry name" value="Beta-barrel_TonB_sf"/>
</dbReference>
<evidence type="ECO:0000313" key="15">
    <source>
        <dbReference type="Proteomes" id="UP000215214"/>
    </source>
</evidence>
<evidence type="ECO:0000256" key="9">
    <source>
        <dbReference type="ARBA" id="ARBA00023237"/>
    </source>
</evidence>
<dbReference type="PANTHER" id="PTHR30069:SF29">
    <property type="entry name" value="HEMOGLOBIN AND HEMOGLOBIN-HAPTOGLOBIN-BINDING PROTEIN 1-RELATED"/>
    <property type="match status" value="1"/>
</dbReference>
<sequence>MSLFLILPIFAQEKEKKISMEIKNLNKKQIIKLIEENSEYQFFFLEDWLDDSLLSKSFINASIEDILKNIFESSDLNYFILEDNKIVLTKGNLIKKGVYSSTNLLTKSENDTPIIIDTETNNEINFLRIGKEEKKKKAFYTITGFVKNDKDGSPIEGVTIINKNTNNYTTTNSKGFYRIRLPFGKNKLETLFVGFESTHQNIILYNNGDLNFTINEKSEQLEEVFISANKNNNIRKTMSGISQIKAQEIKKIPLVLGERDILKVATTLPAIKTTGEGSEGVNVRGGKVDQNLFLLDDGVIYNPTHFLGLFSAVNPFTTNDLKVYTGNIPAEYGGRLSSVFDIRTKDSSTKKFSGEASIGPVTGNLNVEIPIVKDKSGLNLGVRSTYSDWVLNLVDNKEIKNSSVSFLDVIAKYAHSFNEKNNLKVTAYHSQDEYQIASDTINQYKNTMFSLNWEHKFNDKNKGNLILSNSQYAFDINYETLNTNAGYDLNYNINETDLKLKMKYNFSKAHKFDYGLESKLYRISPGTISPNGENSVINPLTIPKEKALESGIFISDEITVNPKLNFNVGLRLNQFLALGPSTQREYQENTPKNTTTLVDSFSFDDNEIFKTYYGLSYRIASRYAFDDSFSLKASFNKSFQYIHRLNNNTTATPVDTWRLSNTNIKPQEGSQLTLGLFKNIGDNNNYELSLESYYKRYENLLDYKVGATLLLNETIETEVLQGKGKSYGIEFLVKKNKGKLNGWMGYSYSRALIQLDSQFDEERVNNGLFFPTNYDKPHDFNAVLNYKLTERYSISTNFTYQTGRPITYPEGKFFIDNKEFLTYSNRNQFRIPDYYRLDIGINIEGNHKIKKFAHSFWNISIYNVLGRNNPYSVFFQTSESGNIESYQNSIFSVPIPTITYNFKF</sequence>
<dbReference type="Proteomes" id="UP000215214">
    <property type="component" value="Chromosome TJEJU"/>
</dbReference>
<keyword evidence="8 14" id="KW-0675">Receptor</keyword>
<evidence type="ECO:0000259" key="12">
    <source>
        <dbReference type="Pfam" id="PF00593"/>
    </source>
</evidence>
<evidence type="ECO:0000256" key="5">
    <source>
        <dbReference type="ARBA" id="ARBA00022729"/>
    </source>
</evidence>
<keyword evidence="2 10" id="KW-0813">Transport</keyword>
<keyword evidence="6 11" id="KW-0798">TonB box</keyword>
<dbReference type="Pfam" id="PF00593">
    <property type="entry name" value="TonB_dep_Rec_b-barrel"/>
    <property type="match status" value="1"/>
</dbReference>
<dbReference type="SUPFAM" id="SSF56935">
    <property type="entry name" value="Porins"/>
    <property type="match status" value="1"/>
</dbReference>
<keyword evidence="15" id="KW-1185">Reference proteome</keyword>
<keyword evidence="7 10" id="KW-0472">Membrane</keyword>
<accession>A0A238U869</accession>
<keyword evidence="3 10" id="KW-1134">Transmembrane beta strand</keyword>
<dbReference type="InterPro" id="IPR012910">
    <property type="entry name" value="Plug_dom"/>
</dbReference>
<dbReference type="Gene3D" id="2.60.40.1120">
    <property type="entry name" value="Carboxypeptidase-like, regulatory domain"/>
    <property type="match status" value="1"/>
</dbReference>
<evidence type="ECO:0000256" key="11">
    <source>
        <dbReference type="RuleBase" id="RU003357"/>
    </source>
</evidence>
<dbReference type="PANTHER" id="PTHR30069">
    <property type="entry name" value="TONB-DEPENDENT OUTER MEMBRANE RECEPTOR"/>
    <property type="match status" value="1"/>
</dbReference>
<evidence type="ECO:0000256" key="8">
    <source>
        <dbReference type="ARBA" id="ARBA00023170"/>
    </source>
</evidence>
<dbReference type="GO" id="GO:0015344">
    <property type="term" value="F:siderophore uptake transmembrane transporter activity"/>
    <property type="evidence" value="ECO:0007669"/>
    <property type="project" value="TreeGrafter"/>
</dbReference>
<reference evidence="14 15" key="1">
    <citation type="submission" date="2017-07" db="EMBL/GenBank/DDBJ databases">
        <authorList>
            <person name="Sun Z.S."/>
            <person name="Albrecht U."/>
            <person name="Echele G."/>
            <person name="Lee C.C."/>
        </authorList>
    </citation>
    <scope>NUCLEOTIDE SEQUENCE [LARGE SCALE GENOMIC DNA]</scope>
    <source>
        <strain evidence="15">type strain: KCTC 22618</strain>
    </source>
</reference>
<dbReference type="GO" id="GO:0009279">
    <property type="term" value="C:cell outer membrane"/>
    <property type="evidence" value="ECO:0007669"/>
    <property type="project" value="UniProtKB-SubCell"/>
</dbReference>
<dbReference type="KEGG" id="tje:TJEJU_1668"/>
<evidence type="ECO:0000256" key="3">
    <source>
        <dbReference type="ARBA" id="ARBA00022452"/>
    </source>
</evidence>
<dbReference type="AlphaFoldDB" id="A0A238U869"/>
<gene>
    <name evidence="14" type="ORF">TJEJU_1668</name>
</gene>
<dbReference type="PROSITE" id="PS52016">
    <property type="entry name" value="TONB_DEPENDENT_REC_3"/>
    <property type="match status" value="1"/>
</dbReference>
<dbReference type="EMBL" id="LT899436">
    <property type="protein sequence ID" value="SNR15389.1"/>
    <property type="molecule type" value="Genomic_DNA"/>
</dbReference>
<feature type="domain" description="TonB-dependent receptor plug" evidence="13">
    <location>
        <begin position="234"/>
        <end position="335"/>
    </location>
</feature>
<dbReference type="InterPro" id="IPR008969">
    <property type="entry name" value="CarboxyPept-like_regulatory"/>
</dbReference>
<name>A0A238U869_9FLAO</name>
<keyword evidence="4 10" id="KW-0812">Transmembrane</keyword>
<dbReference type="Pfam" id="PF07715">
    <property type="entry name" value="Plug"/>
    <property type="match status" value="1"/>
</dbReference>
<evidence type="ECO:0000313" key="14">
    <source>
        <dbReference type="EMBL" id="SNR15389.1"/>
    </source>
</evidence>
<dbReference type="Gene3D" id="2.40.170.20">
    <property type="entry name" value="TonB-dependent receptor, beta-barrel domain"/>
    <property type="match status" value="1"/>
</dbReference>
<keyword evidence="5" id="KW-0732">Signal</keyword>
<keyword evidence="9 10" id="KW-0998">Cell outer membrane</keyword>
<dbReference type="Pfam" id="PF13715">
    <property type="entry name" value="CarbopepD_reg_2"/>
    <property type="match status" value="1"/>
</dbReference>
<evidence type="ECO:0000259" key="13">
    <source>
        <dbReference type="Pfam" id="PF07715"/>
    </source>
</evidence>
<evidence type="ECO:0000256" key="2">
    <source>
        <dbReference type="ARBA" id="ARBA00022448"/>
    </source>
</evidence>
<dbReference type="InterPro" id="IPR000531">
    <property type="entry name" value="Beta-barrel_TonB"/>
</dbReference>
<organism evidence="14 15">
    <name type="scientific">Tenacibaculum jejuense</name>
    <dbReference type="NCBI Taxonomy" id="584609"/>
    <lineage>
        <taxon>Bacteria</taxon>
        <taxon>Pseudomonadati</taxon>
        <taxon>Bacteroidota</taxon>
        <taxon>Flavobacteriia</taxon>
        <taxon>Flavobacteriales</taxon>
        <taxon>Flavobacteriaceae</taxon>
        <taxon>Tenacibaculum</taxon>
    </lineage>
</organism>